<sequence length="137" mass="14853">KSNPSRVLTMVWALSFLPFSPKGVISQPSVTQPASESVSPGQTAKLFCTASGSATMYWYQQKPGQVPRYLHCDGCSSRGPGIPNRFTASRSGTAGHLSIANLEREDEAVYYCAVWLSSSFHCSKFLWGTATKTSLPL</sequence>
<reference evidence="3" key="3">
    <citation type="submission" date="2025-09" db="UniProtKB">
        <authorList>
            <consortium name="Ensembl"/>
        </authorList>
    </citation>
    <scope>IDENTIFICATION</scope>
</reference>
<dbReference type="InterPro" id="IPR007110">
    <property type="entry name" value="Ig-like_dom"/>
</dbReference>
<evidence type="ECO:0000256" key="1">
    <source>
        <dbReference type="SAM" id="SignalP"/>
    </source>
</evidence>
<dbReference type="PROSITE" id="PS50835">
    <property type="entry name" value="IG_LIKE"/>
    <property type="match status" value="1"/>
</dbReference>
<dbReference type="OMA" id="SDYRIAC"/>
<reference evidence="3" key="2">
    <citation type="submission" date="2025-08" db="UniProtKB">
        <authorList>
            <consortium name="Ensembl"/>
        </authorList>
    </citation>
    <scope>IDENTIFICATION</scope>
</reference>
<evidence type="ECO:0000259" key="2">
    <source>
        <dbReference type="PROSITE" id="PS50835"/>
    </source>
</evidence>
<dbReference type="SUPFAM" id="SSF48726">
    <property type="entry name" value="Immunoglobulin"/>
    <property type="match status" value="1"/>
</dbReference>
<dbReference type="Proteomes" id="UP000472272">
    <property type="component" value="Chromosome 16"/>
</dbReference>
<dbReference type="InterPro" id="IPR036179">
    <property type="entry name" value="Ig-like_dom_sf"/>
</dbReference>
<evidence type="ECO:0000313" key="4">
    <source>
        <dbReference type="Proteomes" id="UP000472272"/>
    </source>
</evidence>
<dbReference type="Ensembl" id="ENSPMRT00000030866.1">
    <property type="protein sequence ID" value="ENSPMRP00000029097.1"/>
    <property type="gene ID" value="ENSPMRG00000018811.1"/>
</dbReference>
<name>A0A670K2C0_PODMU</name>
<dbReference type="SMART" id="SM00406">
    <property type="entry name" value="IGv"/>
    <property type="match status" value="1"/>
</dbReference>
<accession>A0A670K2C0</accession>
<dbReference type="Pfam" id="PF07686">
    <property type="entry name" value="V-set"/>
    <property type="match status" value="1"/>
</dbReference>
<proteinExistence type="predicted"/>
<feature type="signal peptide" evidence="1">
    <location>
        <begin position="1"/>
        <end position="26"/>
    </location>
</feature>
<organism evidence="3 4">
    <name type="scientific">Podarcis muralis</name>
    <name type="common">Wall lizard</name>
    <name type="synonym">Lacerta muralis</name>
    <dbReference type="NCBI Taxonomy" id="64176"/>
    <lineage>
        <taxon>Eukaryota</taxon>
        <taxon>Metazoa</taxon>
        <taxon>Chordata</taxon>
        <taxon>Craniata</taxon>
        <taxon>Vertebrata</taxon>
        <taxon>Euteleostomi</taxon>
        <taxon>Lepidosauria</taxon>
        <taxon>Squamata</taxon>
        <taxon>Bifurcata</taxon>
        <taxon>Unidentata</taxon>
        <taxon>Episquamata</taxon>
        <taxon>Laterata</taxon>
        <taxon>Lacertibaenia</taxon>
        <taxon>Lacertidae</taxon>
        <taxon>Podarcis</taxon>
    </lineage>
</organism>
<dbReference type="AlphaFoldDB" id="A0A670K2C0"/>
<dbReference type="SMART" id="SM00409">
    <property type="entry name" value="IG"/>
    <property type="match status" value="1"/>
</dbReference>
<feature type="chain" id="PRO_5025683063" description="Ig-like domain-containing protein" evidence="1">
    <location>
        <begin position="27"/>
        <end position="137"/>
    </location>
</feature>
<dbReference type="InterPro" id="IPR003599">
    <property type="entry name" value="Ig_sub"/>
</dbReference>
<dbReference type="InterPro" id="IPR013783">
    <property type="entry name" value="Ig-like_fold"/>
</dbReference>
<dbReference type="PANTHER" id="PTHR23267">
    <property type="entry name" value="IMMUNOGLOBULIN LIGHT CHAIN"/>
    <property type="match status" value="1"/>
</dbReference>
<dbReference type="Gene3D" id="2.60.40.10">
    <property type="entry name" value="Immunoglobulins"/>
    <property type="match status" value="1"/>
</dbReference>
<evidence type="ECO:0000313" key="3">
    <source>
        <dbReference type="Ensembl" id="ENSPMRP00000029097.1"/>
    </source>
</evidence>
<dbReference type="InterPro" id="IPR013106">
    <property type="entry name" value="Ig_V-set"/>
</dbReference>
<protein>
    <recommendedName>
        <fullName evidence="2">Ig-like domain-containing protein</fullName>
    </recommendedName>
</protein>
<keyword evidence="1" id="KW-0732">Signal</keyword>
<keyword evidence="4" id="KW-1185">Reference proteome</keyword>
<reference evidence="3 4" key="1">
    <citation type="journal article" date="2019" name="Proc. Natl. Acad. Sci. U.S.A.">
        <title>Regulatory changes in pterin and carotenoid genes underlie balanced color polymorphisms in the wall lizard.</title>
        <authorList>
            <person name="Andrade P."/>
            <person name="Pinho C."/>
            <person name="Perez I de Lanuza G."/>
            <person name="Afonso S."/>
            <person name="Brejcha J."/>
            <person name="Rubin C.J."/>
            <person name="Wallerman O."/>
            <person name="Pereira P."/>
            <person name="Sabatino S.J."/>
            <person name="Bellati A."/>
            <person name="Pellitteri-Rosa D."/>
            <person name="Bosakova Z."/>
            <person name="Bunikis I."/>
            <person name="Carretero M.A."/>
            <person name="Feiner N."/>
            <person name="Marsik P."/>
            <person name="Pauperio F."/>
            <person name="Salvi D."/>
            <person name="Soler L."/>
            <person name="While G.M."/>
            <person name="Uller T."/>
            <person name="Font E."/>
            <person name="Andersson L."/>
            <person name="Carneiro M."/>
        </authorList>
    </citation>
    <scope>NUCLEOTIDE SEQUENCE</scope>
</reference>
<dbReference type="GeneTree" id="ENSGT00940000154179"/>
<feature type="domain" description="Ig-like" evidence="2">
    <location>
        <begin position="28"/>
        <end position="114"/>
    </location>
</feature>
<dbReference type="InterPro" id="IPR050150">
    <property type="entry name" value="IgV_Light_Chain"/>
</dbReference>